<comment type="function">
    <text evidence="11">FliM is one of three proteins (FliG, FliN, FliM) that forms the rotor-mounted switch complex (C ring), located at the base of the basal body. This complex interacts with the CheY and CheZ chemotaxis proteins, in addition to contacting components of the motor that determine the direction of flagellar rotation.</text>
</comment>
<protein>
    <recommendedName>
        <fullName evidence="4">Flagellar motor switch protein FliM</fullName>
    </recommendedName>
</protein>
<evidence type="ECO:0000256" key="10">
    <source>
        <dbReference type="ARBA" id="ARBA00023143"/>
    </source>
</evidence>
<dbReference type="PANTHER" id="PTHR30034">
    <property type="entry name" value="FLAGELLAR MOTOR SWITCH PROTEIN FLIM"/>
    <property type="match status" value="1"/>
</dbReference>
<evidence type="ECO:0000313" key="14">
    <source>
        <dbReference type="Proteomes" id="UP000022447"/>
    </source>
</evidence>
<sequence length="304" mass="33515">MSTDRRPALEEEIIRATSRKIERLPVLEAIFERQAQGLSVALKNFCGMPAEARVENVTYVSCGEALEGTDQTWLSVVCDADPWDGRLAIALDPQLLFSLLEILLGGRAANASDWTPRSFTSIEKRLARQLCELTLQELGTAFAPVSKVDFSVGWIESSPQAIMIAPQKAQCTRITLEVDIDGRGGRIVFVIPFRTLDPVKARLSEMFLGEQFGEDETWSNRMKETLTDTEVTVTALLRTMRVPLAKALDWQVGQVIDLGIAPDSEVTVSVRGRDLMRGAMGRRRTGAAAIRITDTNFTTAGGEK</sequence>
<keyword evidence="10" id="KW-0975">Bacterial flagellum</keyword>
<proteinExistence type="inferred from homology"/>
<accession>X7EL85</accession>
<evidence type="ECO:0000256" key="9">
    <source>
        <dbReference type="ARBA" id="ARBA00023136"/>
    </source>
</evidence>
<comment type="subcellular location">
    <subcellularLocation>
        <location evidence="1">Bacterial flagellum basal body</location>
    </subcellularLocation>
    <subcellularLocation>
        <location evidence="2">Cell inner membrane</location>
        <topology evidence="2">Peripheral membrane protein</topology>
    </subcellularLocation>
</comment>
<dbReference type="AlphaFoldDB" id="X7EL85"/>
<dbReference type="GO" id="GO:0009425">
    <property type="term" value="C:bacterial-type flagellum basal body"/>
    <property type="evidence" value="ECO:0007669"/>
    <property type="project" value="UniProtKB-SubCell"/>
</dbReference>
<dbReference type="PANTHER" id="PTHR30034:SF3">
    <property type="entry name" value="FLAGELLAR MOTOR SWITCH PROTEIN FLIM"/>
    <property type="match status" value="1"/>
</dbReference>
<dbReference type="InterPro" id="IPR001543">
    <property type="entry name" value="FliN-like_C"/>
</dbReference>
<dbReference type="InterPro" id="IPR001689">
    <property type="entry name" value="Flag_FliM"/>
</dbReference>
<evidence type="ECO:0000256" key="3">
    <source>
        <dbReference type="ARBA" id="ARBA00011049"/>
    </source>
</evidence>
<evidence type="ECO:0000256" key="1">
    <source>
        <dbReference type="ARBA" id="ARBA00004117"/>
    </source>
</evidence>
<dbReference type="EMBL" id="JALZ01000001">
    <property type="protein sequence ID" value="ETX16697.1"/>
    <property type="molecule type" value="Genomic_DNA"/>
</dbReference>
<keyword evidence="8" id="KW-0283">Flagellar rotation</keyword>
<comment type="similarity">
    <text evidence="3">Belongs to the FliM family.</text>
</comment>
<dbReference type="Pfam" id="PF02154">
    <property type="entry name" value="FliM"/>
    <property type="match status" value="1"/>
</dbReference>
<evidence type="ECO:0000259" key="12">
    <source>
        <dbReference type="Pfam" id="PF01052"/>
    </source>
</evidence>
<dbReference type="Gene3D" id="3.40.1550.10">
    <property type="entry name" value="CheC-like"/>
    <property type="match status" value="1"/>
</dbReference>
<dbReference type="STRING" id="1449350.OCH239_00190"/>
<dbReference type="SUPFAM" id="SSF101801">
    <property type="entry name" value="Surface presentation of antigens (SPOA)"/>
    <property type="match status" value="1"/>
</dbReference>
<dbReference type="Gene3D" id="2.30.330.10">
    <property type="entry name" value="SpoA-like"/>
    <property type="match status" value="1"/>
</dbReference>
<reference evidence="13 14" key="1">
    <citation type="submission" date="2014-01" db="EMBL/GenBank/DDBJ databases">
        <title>Roseivivax halodurans JCM 10272 Genome Sequencing.</title>
        <authorList>
            <person name="Lai Q."/>
            <person name="Li G."/>
            <person name="Shao Z."/>
        </authorList>
    </citation>
    <scope>NUCLEOTIDE SEQUENCE [LARGE SCALE GENOMIC DNA]</scope>
    <source>
        <strain evidence="13 14">JCM 10272</strain>
    </source>
</reference>
<organism evidence="13 14">
    <name type="scientific">Roseivivax halodurans JCM 10272</name>
    <dbReference type="NCBI Taxonomy" id="1449350"/>
    <lineage>
        <taxon>Bacteria</taxon>
        <taxon>Pseudomonadati</taxon>
        <taxon>Pseudomonadota</taxon>
        <taxon>Alphaproteobacteria</taxon>
        <taxon>Rhodobacterales</taxon>
        <taxon>Roseobacteraceae</taxon>
        <taxon>Roseivivax</taxon>
    </lineage>
</organism>
<evidence type="ECO:0000256" key="5">
    <source>
        <dbReference type="ARBA" id="ARBA00022475"/>
    </source>
</evidence>
<feature type="domain" description="Flagellar motor switch protein FliN-like C-terminal" evidence="12">
    <location>
        <begin position="225"/>
        <end position="294"/>
    </location>
</feature>
<dbReference type="SUPFAM" id="SSF103039">
    <property type="entry name" value="CheC-like"/>
    <property type="match status" value="1"/>
</dbReference>
<evidence type="ECO:0000256" key="8">
    <source>
        <dbReference type="ARBA" id="ARBA00022779"/>
    </source>
</evidence>
<dbReference type="Pfam" id="PF01052">
    <property type="entry name" value="FliMN_C"/>
    <property type="match status" value="1"/>
</dbReference>
<dbReference type="Proteomes" id="UP000022447">
    <property type="component" value="Unassembled WGS sequence"/>
</dbReference>
<comment type="caution">
    <text evidence="13">The sequence shown here is derived from an EMBL/GenBank/DDBJ whole genome shotgun (WGS) entry which is preliminary data.</text>
</comment>
<dbReference type="InterPro" id="IPR028976">
    <property type="entry name" value="CheC-like_sf"/>
</dbReference>
<dbReference type="CDD" id="cd17908">
    <property type="entry name" value="FliM"/>
    <property type="match status" value="1"/>
</dbReference>
<keyword evidence="6" id="KW-0145">Chemotaxis</keyword>
<dbReference type="PRINTS" id="PR00955">
    <property type="entry name" value="FLGMOTORFLIM"/>
</dbReference>
<name>X7EL85_9RHOB</name>
<keyword evidence="7" id="KW-0997">Cell inner membrane</keyword>
<dbReference type="GO" id="GO:0050918">
    <property type="term" value="P:positive chemotaxis"/>
    <property type="evidence" value="ECO:0007669"/>
    <property type="project" value="TreeGrafter"/>
</dbReference>
<evidence type="ECO:0000256" key="7">
    <source>
        <dbReference type="ARBA" id="ARBA00022519"/>
    </source>
</evidence>
<keyword evidence="9" id="KW-0472">Membrane</keyword>
<evidence type="ECO:0000256" key="2">
    <source>
        <dbReference type="ARBA" id="ARBA00004417"/>
    </source>
</evidence>
<evidence type="ECO:0000256" key="6">
    <source>
        <dbReference type="ARBA" id="ARBA00022500"/>
    </source>
</evidence>
<gene>
    <name evidence="13" type="ORF">OCH239_00190</name>
</gene>
<dbReference type="GO" id="GO:0071978">
    <property type="term" value="P:bacterial-type flagellum-dependent swarming motility"/>
    <property type="evidence" value="ECO:0007669"/>
    <property type="project" value="TreeGrafter"/>
</dbReference>
<keyword evidence="14" id="KW-1185">Reference proteome</keyword>
<evidence type="ECO:0000256" key="4">
    <source>
        <dbReference type="ARBA" id="ARBA00021898"/>
    </source>
</evidence>
<dbReference type="OrthoDB" id="9806941at2"/>
<dbReference type="RefSeq" id="WP_037256914.1">
    <property type="nucleotide sequence ID" value="NZ_JALZ01000001.1"/>
</dbReference>
<evidence type="ECO:0000256" key="11">
    <source>
        <dbReference type="ARBA" id="ARBA00025044"/>
    </source>
</evidence>
<dbReference type="InterPro" id="IPR036429">
    <property type="entry name" value="SpoA-like_sf"/>
</dbReference>
<dbReference type="GO" id="GO:0005886">
    <property type="term" value="C:plasma membrane"/>
    <property type="evidence" value="ECO:0007669"/>
    <property type="project" value="UniProtKB-SubCell"/>
</dbReference>
<dbReference type="GO" id="GO:0003774">
    <property type="term" value="F:cytoskeletal motor activity"/>
    <property type="evidence" value="ECO:0007669"/>
    <property type="project" value="InterPro"/>
</dbReference>
<keyword evidence="5" id="KW-1003">Cell membrane</keyword>
<evidence type="ECO:0000313" key="13">
    <source>
        <dbReference type="EMBL" id="ETX16697.1"/>
    </source>
</evidence>
<dbReference type="eggNOG" id="COG1868">
    <property type="taxonomic scope" value="Bacteria"/>
</dbReference>